<protein>
    <submittedName>
        <fullName evidence="3">YceI family protein</fullName>
    </submittedName>
</protein>
<evidence type="ECO:0000313" key="4">
    <source>
        <dbReference type="Proteomes" id="UP001501523"/>
    </source>
</evidence>
<comment type="caution">
    <text evidence="3">The sequence shown here is derived from an EMBL/GenBank/DDBJ whole genome shotgun (WGS) entry which is preliminary data.</text>
</comment>
<dbReference type="SMART" id="SM00867">
    <property type="entry name" value="YceI"/>
    <property type="match status" value="1"/>
</dbReference>
<proteinExistence type="predicted"/>
<feature type="chain" id="PRO_5045078291" evidence="1">
    <location>
        <begin position="30"/>
        <end position="203"/>
    </location>
</feature>
<dbReference type="PANTHER" id="PTHR34406:SF1">
    <property type="entry name" value="PROTEIN YCEI"/>
    <property type="match status" value="1"/>
</dbReference>
<evidence type="ECO:0000259" key="2">
    <source>
        <dbReference type="SMART" id="SM00867"/>
    </source>
</evidence>
<dbReference type="Proteomes" id="UP001501523">
    <property type="component" value="Unassembled WGS sequence"/>
</dbReference>
<dbReference type="Gene3D" id="2.40.128.110">
    <property type="entry name" value="Lipid/polyisoprenoid-binding, YceI-like"/>
    <property type="match status" value="1"/>
</dbReference>
<dbReference type="RefSeq" id="WP_343788231.1">
    <property type="nucleotide sequence ID" value="NZ_BAAAEU010000006.1"/>
</dbReference>
<dbReference type="SUPFAM" id="SSF101874">
    <property type="entry name" value="YceI-like"/>
    <property type="match status" value="1"/>
</dbReference>
<keyword evidence="4" id="KW-1185">Reference proteome</keyword>
<accession>A0ABP3TKG2</accession>
<sequence>MAVSAATLRPRRSLPWLAATLLVAHLACADAPHDIVELDSPRSHATFRVKVMWLIGIRGEFSAVQGNVDIDRFRSQAVVDARIDADSVRMNVRGYEDWVKSAEFFDASVHPEIRFVSDPFPLQRLRNGGELPGTLTLRGVSQPVRFMLEPATCAQPGHDCPIVATGMISRSPFGMRSRLGTLSDKVELDFSVFTTPSATLLAP</sequence>
<name>A0ABP3TKG2_9GAMM</name>
<dbReference type="EMBL" id="BAAAEU010000006">
    <property type="protein sequence ID" value="GAA0710761.1"/>
    <property type="molecule type" value="Genomic_DNA"/>
</dbReference>
<dbReference type="PANTHER" id="PTHR34406">
    <property type="entry name" value="PROTEIN YCEI"/>
    <property type="match status" value="1"/>
</dbReference>
<dbReference type="Pfam" id="PF04264">
    <property type="entry name" value="YceI"/>
    <property type="match status" value="1"/>
</dbReference>
<feature type="signal peptide" evidence="1">
    <location>
        <begin position="1"/>
        <end position="29"/>
    </location>
</feature>
<gene>
    <name evidence="3" type="ORF">GCM10009105_12180</name>
</gene>
<evidence type="ECO:0000256" key="1">
    <source>
        <dbReference type="SAM" id="SignalP"/>
    </source>
</evidence>
<reference evidence="4" key="1">
    <citation type="journal article" date="2019" name="Int. J. Syst. Evol. Microbiol.">
        <title>The Global Catalogue of Microorganisms (GCM) 10K type strain sequencing project: providing services to taxonomists for standard genome sequencing and annotation.</title>
        <authorList>
            <consortium name="The Broad Institute Genomics Platform"/>
            <consortium name="The Broad Institute Genome Sequencing Center for Infectious Disease"/>
            <person name="Wu L."/>
            <person name="Ma J."/>
        </authorList>
    </citation>
    <scope>NUCLEOTIDE SEQUENCE [LARGE SCALE GENOMIC DNA]</scope>
    <source>
        <strain evidence="4">JCM 15421</strain>
    </source>
</reference>
<organism evidence="3 4">
    <name type="scientific">Dokdonella soli</name>
    <dbReference type="NCBI Taxonomy" id="529810"/>
    <lineage>
        <taxon>Bacteria</taxon>
        <taxon>Pseudomonadati</taxon>
        <taxon>Pseudomonadota</taxon>
        <taxon>Gammaproteobacteria</taxon>
        <taxon>Lysobacterales</taxon>
        <taxon>Rhodanobacteraceae</taxon>
        <taxon>Dokdonella</taxon>
    </lineage>
</organism>
<feature type="domain" description="Lipid/polyisoprenoid-binding YceI-like" evidence="2">
    <location>
        <begin position="35"/>
        <end position="195"/>
    </location>
</feature>
<dbReference type="InterPro" id="IPR036761">
    <property type="entry name" value="TTHA0802/YceI-like_sf"/>
</dbReference>
<dbReference type="InterPro" id="IPR007372">
    <property type="entry name" value="Lipid/polyisoprenoid-bd_YceI"/>
</dbReference>
<keyword evidence="1" id="KW-0732">Signal</keyword>
<evidence type="ECO:0000313" key="3">
    <source>
        <dbReference type="EMBL" id="GAA0710761.1"/>
    </source>
</evidence>